<dbReference type="Proteomes" id="UP000001505">
    <property type="component" value="Chromosome"/>
</dbReference>
<dbReference type="EMBL" id="CP001928">
    <property type="protein sequence ID" value="ADI38596.1"/>
    <property type="molecule type" value="Genomic_DNA"/>
</dbReference>
<feature type="transmembrane region" description="Helical" evidence="1">
    <location>
        <begin position="99"/>
        <end position="126"/>
    </location>
</feature>
<gene>
    <name evidence="2" type="ordered locus">wcw_1239</name>
</gene>
<protein>
    <submittedName>
        <fullName evidence="2">Putative membrane protein</fullName>
    </submittedName>
</protein>
<evidence type="ECO:0000313" key="3">
    <source>
        <dbReference type="Proteomes" id="UP000001505"/>
    </source>
</evidence>
<feature type="transmembrane region" description="Helical" evidence="1">
    <location>
        <begin position="21"/>
        <end position="43"/>
    </location>
</feature>
<dbReference type="AlphaFoldDB" id="D6YWT5"/>
<dbReference type="eggNOG" id="ENOG502Z9GB">
    <property type="taxonomic scope" value="Bacteria"/>
</dbReference>
<name>D6YWT5_WADCW</name>
<keyword evidence="3" id="KW-1185">Reference proteome</keyword>
<keyword evidence="1" id="KW-0472">Membrane</keyword>
<dbReference type="RefSeq" id="WP_013182308.1">
    <property type="nucleotide sequence ID" value="NC_014225.1"/>
</dbReference>
<keyword evidence="1" id="KW-1133">Transmembrane helix</keyword>
<dbReference type="HOGENOM" id="CLU_1114961_0_0_0"/>
<dbReference type="OrthoDB" id="21206at2"/>
<feature type="transmembrane region" description="Helical" evidence="1">
    <location>
        <begin position="236"/>
        <end position="258"/>
    </location>
</feature>
<feature type="transmembrane region" description="Helical" evidence="1">
    <location>
        <begin position="192"/>
        <end position="216"/>
    </location>
</feature>
<sequence>MTFEQIQSIFNRALFNTFHKAKLILCYFVLAMCGVLVVFFKGVSMQAGQWLAQSLTFLPIFLCAGVLFSLGILLIRIYHDEVKGKRISYRKTLWRSWEVVVGSSYVSIPIILCYLLVWMFLGIFALLSEIPSVGPFFHAVLAFAPFLLNLSCLVLILFHLALLFYVAPILALKGFNRLHISKTLMERFRQDVFANGLMLLIAMLPLLLLLTILSLAAWMTGSLCVGCSSVTETVLLWFFIMIPFTAILAPAVVFFFNFSAESHVLIMKRVRDSHPHKS</sequence>
<feature type="transmembrane region" description="Helical" evidence="1">
    <location>
        <begin position="55"/>
        <end position="78"/>
    </location>
</feature>
<dbReference type="STRING" id="716544.wcw_1239"/>
<accession>D6YWT5</accession>
<proteinExistence type="predicted"/>
<evidence type="ECO:0000256" key="1">
    <source>
        <dbReference type="SAM" id="Phobius"/>
    </source>
</evidence>
<dbReference type="KEGG" id="wch:wcw_1239"/>
<keyword evidence="1" id="KW-0812">Transmembrane</keyword>
<organism evidence="2 3">
    <name type="scientific">Waddlia chondrophila (strain ATCC VR-1470 / WSU 86-1044)</name>
    <dbReference type="NCBI Taxonomy" id="716544"/>
    <lineage>
        <taxon>Bacteria</taxon>
        <taxon>Pseudomonadati</taxon>
        <taxon>Chlamydiota</taxon>
        <taxon>Chlamydiia</taxon>
        <taxon>Parachlamydiales</taxon>
        <taxon>Waddliaceae</taxon>
        <taxon>Waddlia</taxon>
    </lineage>
</organism>
<evidence type="ECO:0000313" key="2">
    <source>
        <dbReference type="EMBL" id="ADI38596.1"/>
    </source>
</evidence>
<feature type="transmembrane region" description="Helical" evidence="1">
    <location>
        <begin position="146"/>
        <end position="171"/>
    </location>
</feature>
<reference evidence="2 3" key="1">
    <citation type="journal article" date="2010" name="PLoS ONE">
        <title>The Waddlia genome: a window into chlamydial biology.</title>
        <authorList>
            <person name="Bertelli C."/>
            <person name="Collyn F."/>
            <person name="Croxatto A."/>
            <person name="Ruckert C."/>
            <person name="Polkinghorne A."/>
            <person name="Kebbi-Beghdadi C."/>
            <person name="Goesmann A."/>
            <person name="Vaughan L."/>
            <person name="Greub G."/>
        </authorList>
    </citation>
    <scope>NUCLEOTIDE SEQUENCE [LARGE SCALE GENOMIC DNA]</scope>
    <source>
        <strain evidence="3">ATCC VR-1470 / WSU 86-1044</strain>
    </source>
</reference>